<gene>
    <name evidence="2" type="ORF">EV379_3206</name>
</gene>
<keyword evidence="1" id="KW-1133">Transmembrane helix</keyword>
<keyword evidence="1" id="KW-0812">Transmembrane</keyword>
<dbReference type="Pfam" id="PF04020">
    <property type="entry name" value="Phage_holin_4_2"/>
    <property type="match status" value="1"/>
</dbReference>
<accession>A0A4Q8AQB0</accession>
<keyword evidence="1" id="KW-0472">Membrane</keyword>
<reference evidence="2 3" key="1">
    <citation type="submission" date="2019-02" db="EMBL/GenBank/DDBJ databases">
        <title>Sequencing the genomes of 1000 actinobacteria strains.</title>
        <authorList>
            <person name="Klenk H.-P."/>
        </authorList>
    </citation>
    <scope>NUCLEOTIDE SEQUENCE [LARGE SCALE GENOMIC DNA]</scope>
    <source>
        <strain evidence="2 3">DSM 18319</strain>
    </source>
</reference>
<dbReference type="EMBL" id="SHLC01000001">
    <property type="protein sequence ID" value="RZU66837.1"/>
    <property type="molecule type" value="Genomic_DNA"/>
</dbReference>
<protein>
    <submittedName>
        <fullName evidence="2">Superfamily IV 4 TMS phage holin</fullName>
    </submittedName>
</protein>
<dbReference type="InterPro" id="IPR007165">
    <property type="entry name" value="Phage_holin_4_2"/>
</dbReference>
<evidence type="ECO:0000313" key="3">
    <source>
        <dbReference type="Proteomes" id="UP000291483"/>
    </source>
</evidence>
<feature type="transmembrane region" description="Helical" evidence="1">
    <location>
        <begin position="41"/>
        <end position="65"/>
    </location>
</feature>
<comment type="caution">
    <text evidence="2">The sequence shown here is derived from an EMBL/GenBank/DDBJ whole genome shotgun (WGS) entry which is preliminary data.</text>
</comment>
<keyword evidence="3" id="KW-1185">Reference proteome</keyword>
<feature type="transmembrane region" description="Helical" evidence="1">
    <location>
        <begin position="12"/>
        <end position="35"/>
    </location>
</feature>
<feature type="transmembrane region" description="Helical" evidence="1">
    <location>
        <begin position="106"/>
        <end position="129"/>
    </location>
</feature>
<organism evidence="2 3">
    <name type="scientific">Microterricola gilva</name>
    <dbReference type="NCBI Taxonomy" id="393267"/>
    <lineage>
        <taxon>Bacteria</taxon>
        <taxon>Bacillati</taxon>
        <taxon>Actinomycetota</taxon>
        <taxon>Actinomycetes</taxon>
        <taxon>Micrococcales</taxon>
        <taxon>Microbacteriaceae</taxon>
        <taxon>Microterricola</taxon>
    </lineage>
</organism>
<evidence type="ECO:0000313" key="2">
    <source>
        <dbReference type="EMBL" id="RZU66837.1"/>
    </source>
</evidence>
<proteinExistence type="predicted"/>
<feature type="transmembrane region" description="Helical" evidence="1">
    <location>
        <begin position="72"/>
        <end position="94"/>
    </location>
</feature>
<evidence type="ECO:0000256" key="1">
    <source>
        <dbReference type="SAM" id="Phobius"/>
    </source>
</evidence>
<sequence>MPRLRPYDEHMIRFLIRTAIFIASAAIGLLVAMWLVPEVTLSWSGATVAVLVFAIIQSVVSPFLFKIAARNAPAFLGGIGLVSTFVALFVASLFPGGLEIEGWRAWIVAPVLVWLVTACATFFLPMIFLKKTVDKKRNGTTTLPI</sequence>
<dbReference type="Proteomes" id="UP000291483">
    <property type="component" value="Unassembled WGS sequence"/>
</dbReference>
<name>A0A4Q8AQB0_9MICO</name>
<dbReference type="AlphaFoldDB" id="A0A4Q8AQB0"/>